<dbReference type="InterPro" id="IPR036388">
    <property type="entry name" value="WH-like_DNA-bd_sf"/>
</dbReference>
<name>A0A2S2CYG9_9PROT</name>
<geneLocation type="plasmid" evidence="6 7">
    <name>unnamed2</name>
</geneLocation>
<dbReference type="SUPFAM" id="SSF53850">
    <property type="entry name" value="Periplasmic binding protein-like II"/>
    <property type="match status" value="1"/>
</dbReference>
<comment type="similarity">
    <text evidence="1">Belongs to the LysR transcriptional regulatory family.</text>
</comment>
<keyword evidence="7" id="KW-1185">Reference proteome</keyword>
<gene>
    <name evidence="6" type="ORF">DEW08_26470</name>
</gene>
<dbReference type="GO" id="GO:0003700">
    <property type="term" value="F:DNA-binding transcription factor activity"/>
    <property type="evidence" value="ECO:0007669"/>
    <property type="project" value="InterPro"/>
</dbReference>
<dbReference type="GO" id="GO:0010628">
    <property type="term" value="P:positive regulation of gene expression"/>
    <property type="evidence" value="ECO:0007669"/>
    <property type="project" value="TreeGrafter"/>
</dbReference>
<evidence type="ECO:0000313" key="7">
    <source>
        <dbReference type="Proteomes" id="UP000245629"/>
    </source>
</evidence>
<dbReference type="Proteomes" id="UP000245629">
    <property type="component" value="Plasmid unnamed2"/>
</dbReference>
<reference evidence="7" key="1">
    <citation type="submission" date="2018-05" db="EMBL/GenBank/DDBJ databases">
        <title>Azospirillum thermophila sp. nov., a novel isolated from hot spring.</title>
        <authorList>
            <person name="Zhao Z."/>
        </authorList>
    </citation>
    <scope>NUCLEOTIDE SEQUENCE [LARGE SCALE GENOMIC DNA]</scope>
    <source>
        <strain evidence="7">CFH 70021</strain>
        <plasmid evidence="7">unnamed2</plasmid>
    </source>
</reference>
<dbReference type="KEGG" id="azz:DEW08_26470"/>
<keyword evidence="6" id="KW-0614">Plasmid</keyword>
<dbReference type="InterPro" id="IPR005119">
    <property type="entry name" value="LysR_subst-bd"/>
</dbReference>
<keyword evidence="4" id="KW-0804">Transcription</keyword>
<dbReference type="InterPro" id="IPR036390">
    <property type="entry name" value="WH_DNA-bd_sf"/>
</dbReference>
<dbReference type="PANTHER" id="PTHR30427">
    <property type="entry name" value="TRANSCRIPTIONAL ACTIVATOR PROTEIN LYSR"/>
    <property type="match status" value="1"/>
</dbReference>
<dbReference type="PANTHER" id="PTHR30427:SF1">
    <property type="entry name" value="TRANSCRIPTIONAL ACTIVATOR PROTEIN LYSR"/>
    <property type="match status" value="1"/>
</dbReference>
<dbReference type="Pfam" id="PF03466">
    <property type="entry name" value="LysR_substrate"/>
    <property type="match status" value="1"/>
</dbReference>
<dbReference type="GO" id="GO:0043565">
    <property type="term" value="F:sequence-specific DNA binding"/>
    <property type="evidence" value="ECO:0007669"/>
    <property type="project" value="TreeGrafter"/>
</dbReference>
<evidence type="ECO:0000256" key="2">
    <source>
        <dbReference type="ARBA" id="ARBA00023015"/>
    </source>
</evidence>
<dbReference type="PRINTS" id="PR00039">
    <property type="entry name" value="HTHLYSR"/>
</dbReference>
<keyword evidence="3" id="KW-0238">DNA-binding</keyword>
<protein>
    <submittedName>
        <fullName evidence="6">LysR family transcriptional regulator</fullName>
    </submittedName>
</protein>
<evidence type="ECO:0000256" key="3">
    <source>
        <dbReference type="ARBA" id="ARBA00023125"/>
    </source>
</evidence>
<dbReference type="EMBL" id="CP029357">
    <property type="protein sequence ID" value="AWK89562.1"/>
    <property type="molecule type" value="Genomic_DNA"/>
</dbReference>
<evidence type="ECO:0000259" key="5">
    <source>
        <dbReference type="PROSITE" id="PS50931"/>
    </source>
</evidence>
<dbReference type="InterPro" id="IPR000847">
    <property type="entry name" value="LysR_HTH_N"/>
</dbReference>
<feature type="domain" description="HTH lysR-type" evidence="5">
    <location>
        <begin position="1"/>
        <end position="58"/>
    </location>
</feature>
<dbReference type="Pfam" id="PF00126">
    <property type="entry name" value="HTH_1"/>
    <property type="match status" value="1"/>
</dbReference>
<dbReference type="GO" id="GO:0009089">
    <property type="term" value="P:lysine biosynthetic process via diaminopimelate"/>
    <property type="evidence" value="ECO:0007669"/>
    <property type="project" value="TreeGrafter"/>
</dbReference>
<organism evidence="6 7">
    <name type="scientific">Azospirillum thermophilum</name>
    <dbReference type="NCBI Taxonomy" id="2202148"/>
    <lineage>
        <taxon>Bacteria</taxon>
        <taxon>Pseudomonadati</taxon>
        <taxon>Pseudomonadota</taxon>
        <taxon>Alphaproteobacteria</taxon>
        <taxon>Rhodospirillales</taxon>
        <taxon>Azospirillaceae</taxon>
        <taxon>Azospirillum</taxon>
    </lineage>
</organism>
<evidence type="ECO:0000256" key="1">
    <source>
        <dbReference type="ARBA" id="ARBA00009437"/>
    </source>
</evidence>
<sequence length="304" mass="33208">MRLRQIEVFRAVMLAGTVSGAARLLNVTQPAVTNVLLHTEDELGIKLFERIKGRLYPTAEGRALYAEVERAFADIENLRKLAANLRGGRSGNLRITASPALCIEIIPLAICRFLQKHPDVNIQVETHNYRDVLNSVLVQNVDIGFTFNPQPHPALDAEPIAEGSLVGLFPSAMADGLPERVSLASFQDLPLIGLHTDDPLGNILRGACQGANVLLAPRVEVKTNRIALALVQNGAGAAILDQYTAASADPERVRVKALQQDLRFTVNVIRARHHTRSVIEQHFVAEVVEVERLVARAAQERLGG</sequence>
<proteinExistence type="inferred from homology"/>
<keyword evidence="2" id="KW-0805">Transcription regulation</keyword>
<evidence type="ECO:0000256" key="4">
    <source>
        <dbReference type="ARBA" id="ARBA00023163"/>
    </source>
</evidence>
<dbReference type="OrthoDB" id="8479870at2"/>
<accession>A0A2S2CYG9</accession>
<dbReference type="Gene3D" id="3.40.190.290">
    <property type="match status" value="1"/>
</dbReference>
<dbReference type="PROSITE" id="PS50931">
    <property type="entry name" value="HTH_LYSR"/>
    <property type="match status" value="1"/>
</dbReference>
<dbReference type="Gene3D" id="1.10.10.10">
    <property type="entry name" value="Winged helix-like DNA-binding domain superfamily/Winged helix DNA-binding domain"/>
    <property type="match status" value="1"/>
</dbReference>
<dbReference type="AlphaFoldDB" id="A0A2S2CYG9"/>
<dbReference type="SUPFAM" id="SSF46785">
    <property type="entry name" value="Winged helix' DNA-binding domain"/>
    <property type="match status" value="1"/>
</dbReference>
<dbReference type="RefSeq" id="WP_109332978.1">
    <property type="nucleotide sequence ID" value="NZ_CP029357.1"/>
</dbReference>
<evidence type="ECO:0000313" key="6">
    <source>
        <dbReference type="EMBL" id="AWK89562.1"/>
    </source>
</evidence>